<sequence>MPLFDLLQSTFMPAKRTDSSSESESDDHNNDHDDDPANNNQHHDPDSVMQVDNPYKVEVLTLKDYKKAAKTLQIAFKDDLYVNYLTSGIKDPNLKHQMDLAIFETTTYMTILDGLVLAIRDTQAEVTDPDAPFLAVAVFEKPTGEDNNADGKNKKSSPQSLLSSVWSMYQSGYLKFLWNANKETRHRVDVEQYELLENLKHEVLGSEHGNAFYLGDIGAIPKGRGKGLARRLIDYVCHNFVDVYCEHDDDDDDVDGVSGSQQGSGLFQTNNNNNEDSLLDSEIQSYNFAFDLDTDNVTDYSGYSSYSESDVSSAHSSWYYKEDDDILAQYDYMKSQGRKTGALIYLESSHPRNRKIYQKLGFTFVKTVEVAKVLDKNGQPKSLTVDLMVRGIKGAKWFKRDESRVI</sequence>
<dbReference type="EMBL" id="BSXS01007583">
    <property type="protein sequence ID" value="GME89410.1"/>
    <property type="molecule type" value="Genomic_DNA"/>
</dbReference>
<accession>A0ACB5TIJ7</accession>
<protein>
    <submittedName>
        <fullName evidence="1">Unnamed protein product</fullName>
    </submittedName>
</protein>
<gene>
    <name evidence="1" type="ORF">Amon02_000850000</name>
</gene>
<keyword evidence="2" id="KW-1185">Reference proteome</keyword>
<evidence type="ECO:0000313" key="2">
    <source>
        <dbReference type="Proteomes" id="UP001165064"/>
    </source>
</evidence>
<reference evidence="1" key="1">
    <citation type="submission" date="2023-04" db="EMBL/GenBank/DDBJ databases">
        <title>Ambrosiozyma monospora NBRC 10751.</title>
        <authorList>
            <person name="Ichikawa N."/>
            <person name="Sato H."/>
            <person name="Tonouchi N."/>
        </authorList>
    </citation>
    <scope>NUCLEOTIDE SEQUENCE</scope>
    <source>
        <strain evidence="1">NBRC 10751</strain>
    </source>
</reference>
<name>A0ACB5TIJ7_AMBMO</name>
<dbReference type="Proteomes" id="UP001165064">
    <property type="component" value="Unassembled WGS sequence"/>
</dbReference>
<organism evidence="1 2">
    <name type="scientific">Ambrosiozyma monospora</name>
    <name type="common">Yeast</name>
    <name type="synonym">Endomycopsis monosporus</name>
    <dbReference type="NCBI Taxonomy" id="43982"/>
    <lineage>
        <taxon>Eukaryota</taxon>
        <taxon>Fungi</taxon>
        <taxon>Dikarya</taxon>
        <taxon>Ascomycota</taxon>
        <taxon>Saccharomycotina</taxon>
        <taxon>Pichiomycetes</taxon>
        <taxon>Pichiales</taxon>
        <taxon>Pichiaceae</taxon>
        <taxon>Ambrosiozyma</taxon>
    </lineage>
</organism>
<proteinExistence type="predicted"/>
<comment type="caution">
    <text evidence="1">The sequence shown here is derived from an EMBL/GenBank/DDBJ whole genome shotgun (WGS) entry which is preliminary data.</text>
</comment>
<evidence type="ECO:0000313" key="1">
    <source>
        <dbReference type="EMBL" id="GME89410.1"/>
    </source>
</evidence>